<accession>A0A2P2L5A1</accession>
<evidence type="ECO:0000256" key="2">
    <source>
        <dbReference type="SAM" id="SignalP"/>
    </source>
</evidence>
<sequence length="59" mass="5661">MTQPATAEMMIFVGKLALACAGSEGGEGGPRDRAVSREPGSPTSGGGAAAAIAVGSINE</sequence>
<reference evidence="3" key="1">
    <citation type="submission" date="2018-02" db="EMBL/GenBank/DDBJ databases">
        <title>Rhizophora mucronata_Transcriptome.</title>
        <authorList>
            <person name="Meera S.P."/>
            <person name="Sreeshan A."/>
            <person name="Augustine A."/>
        </authorList>
    </citation>
    <scope>NUCLEOTIDE SEQUENCE</scope>
    <source>
        <tissue evidence="3">Leaf</tissue>
    </source>
</reference>
<dbReference type="AlphaFoldDB" id="A0A2P2L5A1"/>
<protein>
    <submittedName>
        <fullName evidence="3">Uncharacterized protein MANES_16G014000</fullName>
    </submittedName>
</protein>
<feature type="chain" id="PRO_5015108038" evidence="2">
    <location>
        <begin position="22"/>
        <end position="59"/>
    </location>
</feature>
<name>A0A2P2L5A1_RHIMU</name>
<feature type="signal peptide" evidence="2">
    <location>
        <begin position="1"/>
        <end position="21"/>
    </location>
</feature>
<evidence type="ECO:0000256" key="1">
    <source>
        <dbReference type="SAM" id="MobiDB-lite"/>
    </source>
</evidence>
<dbReference type="EMBL" id="GGEC01032669">
    <property type="protein sequence ID" value="MBX13153.1"/>
    <property type="molecule type" value="Transcribed_RNA"/>
</dbReference>
<keyword evidence="2" id="KW-0732">Signal</keyword>
<feature type="region of interest" description="Disordered" evidence="1">
    <location>
        <begin position="22"/>
        <end position="49"/>
    </location>
</feature>
<organism evidence="3">
    <name type="scientific">Rhizophora mucronata</name>
    <name type="common">Asiatic mangrove</name>
    <dbReference type="NCBI Taxonomy" id="61149"/>
    <lineage>
        <taxon>Eukaryota</taxon>
        <taxon>Viridiplantae</taxon>
        <taxon>Streptophyta</taxon>
        <taxon>Embryophyta</taxon>
        <taxon>Tracheophyta</taxon>
        <taxon>Spermatophyta</taxon>
        <taxon>Magnoliopsida</taxon>
        <taxon>eudicotyledons</taxon>
        <taxon>Gunneridae</taxon>
        <taxon>Pentapetalae</taxon>
        <taxon>rosids</taxon>
        <taxon>fabids</taxon>
        <taxon>Malpighiales</taxon>
        <taxon>Rhizophoraceae</taxon>
        <taxon>Rhizophora</taxon>
    </lineage>
</organism>
<proteinExistence type="predicted"/>
<evidence type="ECO:0000313" key="3">
    <source>
        <dbReference type="EMBL" id="MBX13153.1"/>
    </source>
</evidence>